<keyword evidence="1" id="KW-0472">Membrane</keyword>
<keyword evidence="1" id="KW-1133">Transmembrane helix</keyword>
<protein>
    <submittedName>
        <fullName evidence="2">Tspb protein</fullName>
    </submittedName>
</protein>
<dbReference type="NCBIfam" id="NF041109">
    <property type="entry name" value="VF_TspB_C_term"/>
    <property type="match status" value="1"/>
</dbReference>
<sequence length="559" mass="58130">MRGNNHGAVSRAGFFNWLAAYFAVFAVAAIGTPALADVGLPPPSAVIANAPTGSTLDVRPTGSIGGTYTYSYSNYDQITQASNQRHYQSVSASLNGTSEGKTAHKTLTSNLRDNFGATAQGKFKTTTTLPSSNTLANLGGALIAGQVMGSGVQRAQAGGIAEAIANGNYGEAARVASASVADAVYAGAFNGINNIINDVQTKKAQQAVAQAQAAAEQAAAANSFLKPDGNIYVAAVKKDTIANAPFLYIPVQGQFTVNPSSGFAKSDVNSPGENYDFVFKLYQNGQVIGTYNLKNDKPIGQYGWSATYYSVDKVQVTAQNIDEIKSNLYGMPQPAPSDFFATESEIAAALLEAMNRNTQALTDVVNAIAAAGGLNQTNTTTTVDNGGTAQTTFLTAPYTPVGSNQAQQTQFVVNKDGSVTATTIARPDLAAHTSQAPTRAPVGQTVTAPSTVAPKETATPEAPDICANNPNSLMCAEVGSADYEDPVVPEKSIDVNFSPADIFSTDGVCPQPEQFTVMGTTKEISFEPACDGARKIRPIAIASVIVMCSLFAFAAVKEI</sequence>
<evidence type="ECO:0000313" key="2">
    <source>
        <dbReference type="EMBL" id="XCD06588.1"/>
    </source>
</evidence>
<dbReference type="EMBL" id="PP511689">
    <property type="protein sequence ID" value="XCD06588.1"/>
    <property type="molecule type" value="Genomic_DNA"/>
</dbReference>
<name>A0AAU8B2Q7_9VIRU</name>
<dbReference type="Pfam" id="PF05616">
    <property type="entry name" value="Neisseria_TspB"/>
    <property type="match status" value="1"/>
</dbReference>
<organism evidence="2">
    <name type="scientific">Dulem virus 54</name>
    <dbReference type="NCBI Taxonomy" id="3145765"/>
    <lineage>
        <taxon>Viruses</taxon>
        <taxon>Monodnaviria</taxon>
        <taxon>Loebvirae</taxon>
        <taxon>Hofneiviricota</taxon>
        <taxon>Faserviricetes</taxon>
        <taxon>Tubulavirales</taxon>
        <taxon>Inoviridae</taxon>
        <taxon>Inovirus</taxon>
    </lineage>
</organism>
<feature type="transmembrane region" description="Helical" evidence="1">
    <location>
        <begin position="536"/>
        <end position="556"/>
    </location>
</feature>
<dbReference type="InterPro" id="IPR008708">
    <property type="entry name" value="Neisseria_TspB"/>
</dbReference>
<proteinExistence type="predicted"/>
<evidence type="ECO:0000256" key="1">
    <source>
        <dbReference type="SAM" id="Phobius"/>
    </source>
</evidence>
<reference evidence="2" key="1">
    <citation type="submission" date="2024-03" db="EMBL/GenBank/DDBJ databases">
        <title>Diverse circular DNA viruses in blood, oral, and fecal samples of captive lemurs.</title>
        <authorList>
            <person name="Paietta E.N."/>
            <person name="Kraberger S."/>
            <person name="Lund M.C."/>
            <person name="Custer J.M."/>
            <person name="Vargas K.M."/>
            <person name="Ehmke E.E."/>
            <person name="Yoder A.D."/>
            <person name="Varsani A."/>
        </authorList>
    </citation>
    <scope>NUCLEOTIDE SEQUENCE</scope>
    <source>
        <strain evidence="2">Duke_25SF_64</strain>
    </source>
</reference>
<keyword evidence="1" id="KW-0812">Transmembrane</keyword>
<accession>A0AAU8B2Q7</accession>